<protein>
    <submittedName>
        <fullName evidence="4">Outer membrane biogenesis protein BamB</fullName>
    </submittedName>
</protein>
<dbReference type="PANTHER" id="PTHR34512">
    <property type="entry name" value="CELL SURFACE PROTEIN"/>
    <property type="match status" value="1"/>
</dbReference>
<keyword evidence="2" id="KW-0812">Transmembrane</keyword>
<dbReference type="InterPro" id="IPR002372">
    <property type="entry name" value="PQQ_rpt_dom"/>
</dbReference>
<accession>A0A518K9G5</accession>
<feature type="transmembrane region" description="Helical" evidence="2">
    <location>
        <begin position="112"/>
        <end position="131"/>
    </location>
</feature>
<keyword evidence="2" id="KW-1133">Transmembrane helix</keyword>
<dbReference type="SUPFAM" id="SSF50998">
    <property type="entry name" value="Quinoprotein alcohol dehydrogenase-like"/>
    <property type="match status" value="1"/>
</dbReference>
<feature type="transmembrane region" description="Helical" evidence="2">
    <location>
        <begin position="53"/>
        <end position="74"/>
    </location>
</feature>
<dbReference type="KEGG" id="bmei:Spa11_26160"/>
<feature type="domain" description="Pyrrolo-quinoline quinone repeat" evidence="3">
    <location>
        <begin position="267"/>
        <end position="424"/>
    </location>
</feature>
<evidence type="ECO:0000313" key="5">
    <source>
        <dbReference type="Proteomes" id="UP000316426"/>
    </source>
</evidence>
<sequence>MEAAPPAPSMPAAAPVEEKAAAAPPRTWPVVVLLVLMALTRFAPQLLDDNGPPWVWIVAAMGPPIGALLIGLWWMLFSRTKSWDRALLFFGMIGAFALTLAVMHPTMLGPGVLVMTIPIGGVLFALAAILTRELPSFRRTMIVLACGAVGMATSTLVRSDGMWGNFLLGVDWRWTTTSEERIVAYAADREAKQVDAASVAESLGDIRWPGFRGPDRDSKQHGPAIATDWDQTPPELLWKAPAGPGWSSFAVAGKLLFTQEQRDQAETIVCYDADSGKEIWTRAFEGRFDDPLGGPGPRATPTLADGGLFVQGATGIVACLDAATGEVIWRRDLQEEADRKPPMWGFSGSPLVVDSLVIVYAGGDGDKGVLAFDATTGEPRWGAPAGELAYTSPQLATVAGKRVVMSLSNTGLDLLDPATGELVLRHDWPIDVHRSVQPQVLGDADIVIPSELGKGTRRIHVEEKEGTLVDEVVWTSRSLKPDFNDFVIYEDHAYGFDGRILVCVKLADGKQAWKGGRYGKGQVLLLADAGLLLVVSEQGELVLLEATPERRVELSKFQALDGKTWNHPVVDGDRLYVRNSQEAAAYRLPLAESGEEIVVR</sequence>
<dbReference type="InterPro" id="IPR011047">
    <property type="entry name" value="Quinoprotein_ADH-like_sf"/>
</dbReference>
<reference evidence="4 5" key="1">
    <citation type="submission" date="2019-02" db="EMBL/GenBank/DDBJ databases">
        <title>Deep-cultivation of Planctomycetes and their phenomic and genomic characterization uncovers novel biology.</title>
        <authorList>
            <person name="Wiegand S."/>
            <person name="Jogler M."/>
            <person name="Boedeker C."/>
            <person name="Pinto D."/>
            <person name="Vollmers J."/>
            <person name="Rivas-Marin E."/>
            <person name="Kohn T."/>
            <person name="Peeters S.H."/>
            <person name="Heuer A."/>
            <person name="Rast P."/>
            <person name="Oberbeckmann S."/>
            <person name="Bunk B."/>
            <person name="Jeske O."/>
            <person name="Meyerdierks A."/>
            <person name="Storesund J.E."/>
            <person name="Kallscheuer N."/>
            <person name="Luecker S."/>
            <person name="Lage O.M."/>
            <person name="Pohl T."/>
            <person name="Merkel B.J."/>
            <person name="Hornburger P."/>
            <person name="Mueller R.-W."/>
            <person name="Bruemmer F."/>
            <person name="Labrenz M."/>
            <person name="Spormann A.M."/>
            <person name="Op den Camp H."/>
            <person name="Overmann J."/>
            <person name="Amann R."/>
            <person name="Jetten M.S.M."/>
            <person name="Mascher T."/>
            <person name="Medema M.H."/>
            <person name="Devos D.P."/>
            <person name="Kaster A.-K."/>
            <person name="Ovreas L."/>
            <person name="Rohde M."/>
            <person name="Galperin M.Y."/>
            <person name="Jogler C."/>
        </authorList>
    </citation>
    <scope>NUCLEOTIDE SEQUENCE [LARGE SCALE GENOMIC DNA]</scope>
    <source>
        <strain evidence="4 5">Spa11</strain>
    </source>
</reference>
<dbReference type="RefSeq" id="WP_419184537.1">
    <property type="nucleotide sequence ID" value="NZ_CP036350.1"/>
</dbReference>
<dbReference type="PANTHER" id="PTHR34512:SF30">
    <property type="entry name" value="OUTER MEMBRANE PROTEIN ASSEMBLY FACTOR BAMB"/>
    <property type="match status" value="1"/>
</dbReference>
<evidence type="ECO:0000256" key="1">
    <source>
        <dbReference type="SAM" id="MobiDB-lite"/>
    </source>
</evidence>
<feature type="region of interest" description="Disordered" evidence="1">
    <location>
        <begin position="210"/>
        <end position="229"/>
    </location>
</feature>
<evidence type="ECO:0000259" key="3">
    <source>
        <dbReference type="Pfam" id="PF13360"/>
    </source>
</evidence>
<keyword evidence="5" id="KW-1185">Reference proteome</keyword>
<organism evidence="4 5">
    <name type="scientific">Botrimarina mediterranea</name>
    <dbReference type="NCBI Taxonomy" id="2528022"/>
    <lineage>
        <taxon>Bacteria</taxon>
        <taxon>Pseudomonadati</taxon>
        <taxon>Planctomycetota</taxon>
        <taxon>Planctomycetia</taxon>
        <taxon>Pirellulales</taxon>
        <taxon>Lacipirellulaceae</taxon>
        <taxon>Botrimarina</taxon>
    </lineage>
</organism>
<evidence type="ECO:0000256" key="2">
    <source>
        <dbReference type="SAM" id="Phobius"/>
    </source>
</evidence>
<gene>
    <name evidence="4" type="ORF">Spa11_26160</name>
</gene>
<feature type="transmembrane region" description="Helical" evidence="2">
    <location>
        <begin position="86"/>
        <end position="106"/>
    </location>
</feature>
<name>A0A518K9G5_9BACT</name>
<dbReference type="Pfam" id="PF13360">
    <property type="entry name" value="PQQ_2"/>
    <property type="match status" value="1"/>
</dbReference>
<proteinExistence type="predicted"/>
<dbReference type="AlphaFoldDB" id="A0A518K9G5"/>
<keyword evidence="2" id="KW-0472">Membrane</keyword>
<evidence type="ECO:0000313" key="4">
    <source>
        <dbReference type="EMBL" id="QDV74413.1"/>
    </source>
</evidence>
<dbReference type="InterPro" id="IPR015943">
    <property type="entry name" value="WD40/YVTN_repeat-like_dom_sf"/>
</dbReference>
<dbReference type="EMBL" id="CP036349">
    <property type="protein sequence ID" value="QDV74413.1"/>
    <property type="molecule type" value="Genomic_DNA"/>
</dbReference>
<dbReference type="Gene3D" id="2.130.10.10">
    <property type="entry name" value="YVTN repeat-like/Quinoprotein amine dehydrogenase"/>
    <property type="match status" value="1"/>
</dbReference>
<dbReference type="Proteomes" id="UP000316426">
    <property type="component" value="Chromosome"/>
</dbReference>